<feature type="chain" id="PRO_5011520418" description="DUF3108 domain-containing protein" evidence="1">
    <location>
        <begin position="20"/>
        <end position="259"/>
    </location>
</feature>
<sequence length="259" mass="29458">MKNSLIFLVLWWANSAIHAAENSLNAEAKDTAGLPARIHISYTVRTGIGHGELNETVDINQESDSHTYSISSNAQATGVFKLVNPGNIFRNSQGIVTELGLRPVRYSDERTNNNSSMALFDWENRILTLKHQNEEKQTTLNIDTQDRLSLSYHFIFAPEHILKTGNLLAINVTDGRSHHLMQFEVSREKLSTPLGEMETIVLTKQHNQDDKMQRKIWLAPKYHMIPVQIQTIEEDGLNVDKMIAEIQIDYTENNTCCKK</sequence>
<dbReference type="RefSeq" id="WP_090659746.1">
    <property type="nucleotide sequence ID" value="NZ_FOIA01000024.1"/>
</dbReference>
<dbReference type="Pfam" id="PF11306">
    <property type="entry name" value="DUF3108"/>
    <property type="match status" value="1"/>
</dbReference>
<keyword evidence="3" id="KW-1185">Reference proteome</keyword>
<dbReference type="EMBL" id="FOIA01000024">
    <property type="protein sequence ID" value="SET38618.1"/>
    <property type="molecule type" value="Genomic_DNA"/>
</dbReference>
<accession>A0A1I0E196</accession>
<evidence type="ECO:0000256" key="1">
    <source>
        <dbReference type="SAM" id="SignalP"/>
    </source>
</evidence>
<dbReference type="OrthoDB" id="8559973at2"/>
<proteinExistence type="predicted"/>
<reference evidence="3" key="1">
    <citation type="submission" date="2016-10" db="EMBL/GenBank/DDBJ databases">
        <authorList>
            <person name="Varghese N."/>
            <person name="Submissions S."/>
        </authorList>
    </citation>
    <scope>NUCLEOTIDE SEQUENCE [LARGE SCALE GENOMIC DNA]</scope>
    <source>
        <strain evidence="3">Nm71</strain>
    </source>
</reference>
<organism evidence="2 3">
    <name type="scientific">Nitrosomonas marina</name>
    <dbReference type="NCBI Taxonomy" id="917"/>
    <lineage>
        <taxon>Bacteria</taxon>
        <taxon>Pseudomonadati</taxon>
        <taxon>Pseudomonadota</taxon>
        <taxon>Betaproteobacteria</taxon>
        <taxon>Nitrosomonadales</taxon>
        <taxon>Nitrosomonadaceae</taxon>
        <taxon>Nitrosomonas</taxon>
    </lineage>
</organism>
<evidence type="ECO:0000313" key="3">
    <source>
        <dbReference type="Proteomes" id="UP000199345"/>
    </source>
</evidence>
<dbReference type="Proteomes" id="UP000199345">
    <property type="component" value="Unassembled WGS sequence"/>
</dbReference>
<feature type="signal peptide" evidence="1">
    <location>
        <begin position="1"/>
        <end position="19"/>
    </location>
</feature>
<dbReference type="InterPro" id="IPR021457">
    <property type="entry name" value="DUF3108"/>
</dbReference>
<evidence type="ECO:0000313" key="2">
    <source>
        <dbReference type="EMBL" id="SET38618.1"/>
    </source>
</evidence>
<dbReference type="AlphaFoldDB" id="A0A1I0E196"/>
<gene>
    <name evidence="2" type="ORF">SAMN05216326_12414</name>
</gene>
<evidence type="ECO:0008006" key="4">
    <source>
        <dbReference type="Google" id="ProtNLM"/>
    </source>
</evidence>
<keyword evidence="1" id="KW-0732">Signal</keyword>
<protein>
    <recommendedName>
        <fullName evidence="4">DUF3108 domain-containing protein</fullName>
    </recommendedName>
</protein>
<name>A0A1I0E196_9PROT</name>